<dbReference type="InterPro" id="IPR012348">
    <property type="entry name" value="RNR-like"/>
</dbReference>
<evidence type="ECO:0000259" key="2">
    <source>
        <dbReference type="Pfam" id="PF04945"/>
    </source>
</evidence>
<dbReference type="EMBL" id="DSXI01000325">
    <property type="protein sequence ID" value="HGS05178.1"/>
    <property type="molecule type" value="Genomic_DNA"/>
</dbReference>
<dbReference type="SUPFAM" id="SSF47240">
    <property type="entry name" value="Ferritin-like"/>
    <property type="match status" value="1"/>
</dbReference>
<gene>
    <name evidence="3" type="ORF">ENT08_05490</name>
</gene>
<evidence type="ECO:0000313" key="3">
    <source>
        <dbReference type="EMBL" id="HGS05178.1"/>
    </source>
</evidence>
<dbReference type="GO" id="GO:0016491">
    <property type="term" value="F:oxidoreductase activity"/>
    <property type="evidence" value="ECO:0007669"/>
    <property type="project" value="InterPro"/>
</dbReference>
<protein>
    <submittedName>
        <fullName evidence="3">YHS domain-containing protein</fullName>
    </submittedName>
</protein>
<dbReference type="Pfam" id="PF04945">
    <property type="entry name" value="YHS"/>
    <property type="match status" value="1"/>
</dbReference>
<feature type="chain" id="PRO_5030825492" evidence="1">
    <location>
        <begin position="23"/>
        <end position="89"/>
    </location>
</feature>
<feature type="signal peptide" evidence="1">
    <location>
        <begin position="1"/>
        <end position="22"/>
    </location>
</feature>
<dbReference type="Gene3D" id="1.10.620.20">
    <property type="entry name" value="Ribonucleotide Reductase, subunit A"/>
    <property type="match status" value="1"/>
</dbReference>
<dbReference type="InterPro" id="IPR007029">
    <property type="entry name" value="YHS_dom"/>
</dbReference>
<name>A0A7V4G873_9BACT</name>
<dbReference type="AlphaFoldDB" id="A0A7V4G873"/>
<reference evidence="3" key="1">
    <citation type="journal article" date="2020" name="mSystems">
        <title>Genome- and Community-Level Interaction Insights into Carbon Utilization and Element Cycling Functions of Hydrothermarchaeota in Hydrothermal Sediment.</title>
        <authorList>
            <person name="Zhou Z."/>
            <person name="Liu Y."/>
            <person name="Xu W."/>
            <person name="Pan J."/>
            <person name="Luo Z.H."/>
            <person name="Li M."/>
        </authorList>
    </citation>
    <scope>NUCLEOTIDE SEQUENCE [LARGE SCALE GENOMIC DNA]</scope>
    <source>
        <strain evidence="3">SpSt-548</strain>
    </source>
</reference>
<accession>A0A7V4G873</accession>
<sequence>MRKAAAVAAILALLCLPAALLAAQGKPQTTCPVLAGNIDRNVFVDYKGYRIYFCCAGCDKEFQKDPEKYLKKLQDQGITPEKSPAAPGR</sequence>
<proteinExistence type="predicted"/>
<feature type="domain" description="YHS" evidence="2">
    <location>
        <begin position="44"/>
        <end position="71"/>
    </location>
</feature>
<organism evidence="3">
    <name type="scientific">Desulfobacca acetoxidans</name>
    <dbReference type="NCBI Taxonomy" id="60893"/>
    <lineage>
        <taxon>Bacteria</taxon>
        <taxon>Pseudomonadati</taxon>
        <taxon>Thermodesulfobacteriota</taxon>
        <taxon>Desulfobaccia</taxon>
        <taxon>Desulfobaccales</taxon>
        <taxon>Desulfobaccaceae</taxon>
        <taxon>Desulfobacca</taxon>
    </lineage>
</organism>
<keyword evidence="1" id="KW-0732">Signal</keyword>
<evidence type="ECO:0000256" key="1">
    <source>
        <dbReference type="SAM" id="SignalP"/>
    </source>
</evidence>
<dbReference type="InterPro" id="IPR009078">
    <property type="entry name" value="Ferritin-like_SF"/>
</dbReference>
<comment type="caution">
    <text evidence="3">The sequence shown here is derived from an EMBL/GenBank/DDBJ whole genome shotgun (WGS) entry which is preliminary data.</text>
</comment>